<evidence type="ECO:0000313" key="6">
    <source>
        <dbReference type="Proteomes" id="UP001202328"/>
    </source>
</evidence>
<evidence type="ECO:0000259" key="4">
    <source>
        <dbReference type="PROSITE" id="PS50202"/>
    </source>
</evidence>
<evidence type="ECO:0000256" key="2">
    <source>
        <dbReference type="SAM" id="Coils"/>
    </source>
</evidence>
<gene>
    <name evidence="5" type="ORF">MKW98_031649</name>
</gene>
<reference evidence="5" key="1">
    <citation type="submission" date="2022-04" db="EMBL/GenBank/DDBJ databases">
        <title>A functionally conserved STORR gene fusion in Papaver species that diverged 16.8 million years ago.</title>
        <authorList>
            <person name="Catania T."/>
        </authorList>
    </citation>
    <scope>NUCLEOTIDE SEQUENCE</scope>
    <source>
        <strain evidence="5">S-188037</strain>
    </source>
</reference>
<dbReference type="PANTHER" id="PTHR10809">
    <property type="entry name" value="VESICLE-ASSOCIATED MEMBRANE PROTEIN-ASSOCIATED PROTEIN"/>
    <property type="match status" value="1"/>
</dbReference>
<organism evidence="5 6">
    <name type="scientific">Papaver atlanticum</name>
    <dbReference type="NCBI Taxonomy" id="357466"/>
    <lineage>
        <taxon>Eukaryota</taxon>
        <taxon>Viridiplantae</taxon>
        <taxon>Streptophyta</taxon>
        <taxon>Embryophyta</taxon>
        <taxon>Tracheophyta</taxon>
        <taxon>Spermatophyta</taxon>
        <taxon>Magnoliopsida</taxon>
        <taxon>Ranunculales</taxon>
        <taxon>Papaveraceae</taxon>
        <taxon>Papaveroideae</taxon>
        <taxon>Papaver</taxon>
    </lineage>
</organism>
<dbReference type="GO" id="GO:0090158">
    <property type="term" value="P:endoplasmic reticulum membrane organization"/>
    <property type="evidence" value="ECO:0007669"/>
    <property type="project" value="TreeGrafter"/>
</dbReference>
<dbReference type="Gene3D" id="2.60.40.10">
    <property type="entry name" value="Immunoglobulins"/>
    <property type="match status" value="1"/>
</dbReference>
<evidence type="ECO:0000256" key="1">
    <source>
        <dbReference type="ARBA" id="ARBA00008932"/>
    </source>
</evidence>
<dbReference type="GO" id="GO:0061817">
    <property type="term" value="P:endoplasmic reticulum-plasma membrane tethering"/>
    <property type="evidence" value="ECO:0007669"/>
    <property type="project" value="TreeGrafter"/>
</dbReference>
<proteinExistence type="inferred from homology"/>
<dbReference type="Proteomes" id="UP001202328">
    <property type="component" value="Unassembled WGS sequence"/>
</dbReference>
<evidence type="ECO:0000313" key="5">
    <source>
        <dbReference type="EMBL" id="KAI3864057.1"/>
    </source>
</evidence>
<sequence length="276" mass="31292">MGQDLLEIQPPKELRFTFKLKKQSWCSVQLLNNSDHHVAYKVKTTNPGRYSVRPNTGVIQPNSTCDFTVIMQAPREAPADLQCKDKFLIQSTVVPAETTPEDIKSSMFSKDNKKYVGENKLRVVIVSQPTSPVVLPINETVQAEPTIASPVLGDQENLPPEHMVTTKEARVTELANNLQKLSFPEPVEESKLANEMKELKSKLTDLESNLREAEICMQKLKEEKTIKFKEREMLQEELVCLKSNKGGRRVQVGFPFLFVCMVAIVSMKLGYMLHSW</sequence>
<protein>
    <recommendedName>
        <fullName evidence="4">MSP domain-containing protein</fullName>
    </recommendedName>
</protein>
<dbReference type="GO" id="GO:0005789">
    <property type="term" value="C:endoplasmic reticulum membrane"/>
    <property type="evidence" value="ECO:0007669"/>
    <property type="project" value="InterPro"/>
</dbReference>
<comment type="similarity">
    <text evidence="1">Belongs to the VAMP-associated protein (VAP) (TC 9.B.17) family.</text>
</comment>
<dbReference type="SUPFAM" id="SSF49354">
    <property type="entry name" value="PapD-like"/>
    <property type="match status" value="1"/>
</dbReference>
<comment type="caution">
    <text evidence="5">The sequence shown here is derived from an EMBL/GenBank/DDBJ whole genome shotgun (WGS) entry which is preliminary data.</text>
</comment>
<feature type="transmembrane region" description="Helical" evidence="3">
    <location>
        <begin position="252"/>
        <end position="273"/>
    </location>
</feature>
<name>A0AAD4S5G4_9MAGN</name>
<keyword evidence="3" id="KW-0472">Membrane</keyword>
<dbReference type="InterPro" id="IPR008962">
    <property type="entry name" value="PapD-like_sf"/>
</dbReference>
<feature type="domain" description="MSP" evidence="4">
    <location>
        <begin position="5"/>
        <end position="126"/>
    </location>
</feature>
<keyword evidence="3" id="KW-0812">Transmembrane</keyword>
<evidence type="ECO:0000256" key="3">
    <source>
        <dbReference type="SAM" id="Phobius"/>
    </source>
</evidence>
<dbReference type="InterPro" id="IPR000535">
    <property type="entry name" value="MSP_dom"/>
</dbReference>
<dbReference type="PANTHER" id="PTHR10809:SF148">
    <property type="entry name" value="OS01G0936800 PROTEIN"/>
    <property type="match status" value="1"/>
</dbReference>
<dbReference type="InterPro" id="IPR013783">
    <property type="entry name" value="Ig-like_fold"/>
</dbReference>
<dbReference type="EMBL" id="JAJJMB010014022">
    <property type="protein sequence ID" value="KAI3864057.1"/>
    <property type="molecule type" value="Genomic_DNA"/>
</dbReference>
<dbReference type="InterPro" id="IPR016763">
    <property type="entry name" value="VAP"/>
</dbReference>
<dbReference type="GO" id="GO:0005886">
    <property type="term" value="C:plasma membrane"/>
    <property type="evidence" value="ECO:0007669"/>
    <property type="project" value="TreeGrafter"/>
</dbReference>
<dbReference type="PIRSF" id="PIRSF019693">
    <property type="entry name" value="VAMP-associated"/>
    <property type="match status" value="1"/>
</dbReference>
<accession>A0AAD4S5G4</accession>
<dbReference type="AlphaFoldDB" id="A0AAD4S5G4"/>
<keyword evidence="2" id="KW-0175">Coiled coil</keyword>
<dbReference type="FunFam" id="2.60.40.10:FF:000813">
    <property type="entry name" value="Vesicle-associated protein 1-1"/>
    <property type="match status" value="1"/>
</dbReference>
<dbReference type="PROSITE" id="PS50202">
    <property type="entry name" value="MSP"/>
    <property type="match status" value="1"/>
</dbReference>
<feature type="coiled-coil region" evidence="2">
    <location>
        <begin position="189"/>
        <end position="237"/>
    </location>
</feature>
<keyword evidence="3" id="KW-1133">Transmembrane helix</keyword>
<keyword evidence="6" id="KW-1185">Reference proteome</keyword>
<dbReference type="Pfam" id="PF00635">
    <property type="entry name" value="Motile_Sperm"/>
    <property type="match status" value="1"/>
</dbReference>